<dbReference type="AlphaFoldDB" id="A0A7J6RKT2"/>
<proteinExistence type="predicted"/>
<gene>
    <name evidence="3" type="ORF">FOZ63_027290</name>
</gene>
<feature type="compositionally biased region" description="Low complexity" evidence="1">
    <location>
        <begin position="484"/>
        <end position="513"/>
    </location>
</feature>
<dbReference type="SUPFAM" id="SSF55729">
    <property type="entry name" value="Acyl-CoA N-acyltransferases (Nat)"/>
    <property type="match status" value="1"/>
</dbReference>
<feature type="region of interest" description="Disordered" evidence="1">
    <location>
        <begin position="399"/>
        <end position="455"/>
    </location>
</feature>
<dbReference type="GO" id="GO:0016747">
    <property type="term" value="F:acyltransferase activity, transferring groups other than amino-acyl groups"/>
    <property type="evidence" value="ECO:0007669"/>
    <property type="project" value="InterPro"/>
</dbReference>
<protein>
    <recommendedName>
        <fullName evidence="2">N-acetyltransferase domain-containing protein</fullName>
    </recommendedName>
</protein>
<dbReference type="EMBL" id="JABANO010025115">
    <property type="protein sequence ID" value="KAF4720776.1"/>
    <property type="molecule type" value="Genomic_DNA"/>
</dbReference>
<name>A0A7J6RKT2_PEROL</name>
<dbReference type="Proteomes" id="UP000553632">
    <property type="component" value="Unassembled WGS sequence"/>
</dbReference>
<sequence>MRIAPRHYKFGFIELAYIATAEAYRGSGYGRSLLHTLMQQWVHEGFTEVISSVDQKAIGFFQALGFEESVRMPKFVYAQWIDTYASAKTMGCDIGVKLARLLSPRAVMGSKRIAADPGCPVSVLAGQENAFGEDEVWCRARITNNQTATGLVTITYRHGTAHRVETLPTSCPRMKIGDSSNTSSGLPHFPASTKVHQYSFGMGVQWPVAKCSDCGVVCGNCVALHCICTGEGGASSRKRPGEGLSETPIPLKAMKTEEGGPVAYRGISSTTGLQTETGGSIPAPRIPGISYTSMGEVKCGCHQRRCMKCQQCITRHCQCADPTPYPQTAKTRKTVKTPATPSDQAGGPIVCPAVASVLSATSPPPFQNPPPAEVPSVPNVVALAAAAAVAKVAAAQNLSETTSKRAAASSAVPSGNDVTAKSAGASARRTTRRSAARPLEAASGQNEGGAVEKEVVEVKQEPMVLTRRRTRSMSKDMEQMKKMTAASTSVKDDSSSSASTSSAKQHSSSASATGHKYGDYRTAVRDRRGNVLWTAASGRSCPCHHRKCDRCGLCVARHCHCNG</sequence>
<dbReference type="PROSITE" id="PS51186">
    <property type="entry name" value="GNAT"/>
    <property type="match status" value="1"/>
</dbReference>
<evidence type="ECO:0000256" key="1">
    <source>
        <dbReference type="SAM" id="MobiDB-lite"/>
    </source>
</evidence>
<reference evidence="3 4" key="1">
    <citation type="submission" date="2020-04" db="EMBL/GenBank/DDBJ databases">
        <title>Perkinsus olseni comparative genomics.</title>
        <authorList>
            <person name="Bogema D.R."/>
        </authorList>
    </citation>
    <scope>NUCLEOTIDE SEQUENCE [LARGE SCALE GENOMIC DNA]</scope>
    <source>
        <strain evidence="3 4">ATCC PRA-207</strain>
    </source>
</reference>
<dbReference type="InterPro" id="IPR016181">
    <property type="entry name" value="Acyl_CoA_acyltransferase"/>
</dbReference>
<dbReference type="OMA" id="CVARHCH"/>
<feature type="compositionally biased region" description="Low complexity" evidence="1">
    <location>
        <begin position="419"/>
        <end position="428"/>
    </location>
</feature>
<dbReference type="Pfam" id="PF00583">
    <property type="entry name" value="Acetyltransf_1"/>
    <property type="match status" value="1"/>
</dbReference>
<feature type="region of interest" description="Disordered" evidence="1">
    <location>
        <begin position="467"/>
        <end position="515"/>
    </location>
</feature>
<dbReference type="InterPro" id="IPR000182">
    <property type="entry name" value="GNAT_dom"/>
</dbReference>
<feature type="domain" description="N-acetyltransferase" evidence="2">
    <location>
        <begin position="1"/>
        <end position="91"/>
    </location>
</feature>
<evidence type="ECO:0000313" key="3">
    <source>
        <dbReference type="EMBL" id="KAF4720776.1"/>
    </source>
</evidence>
<evidence type="ECO:0000313" key="4">
    <source>
        <dbReference type="Proteomes" id="UP000553632"/>
    </source>
</evidence>
<accession>A0A7J6RKT2</accession>
<dbReference type="CDD" id="cd04301">
    <property type="entry name" value="NAT_SF"/>
    <property type="match status" value="1"/>
</dbReference>
<dbReference type="Gene3D" id="3.40.630.30">
    <property type="match status" value="1"/>
</dbReference>
<feature type="region of interest" description="Disordered" evidence="1">
    <location>
        <begin position="327"/>
        <end position="346"/>
    </location>
</feature>
<organism evidence="3 4">
    <name type="scientific">Perkinsus olseni</name>
    <name type="common">Perkinsus atlanticus</name>
    <dbReference type="NCBI Taxonomy" id="32597"/>
    <lineage>
        <taxon>Eukaryota</taxon>
        <taxon>Sar</taxon>
        <taxon>Alveolata</taxon>
        <taxon>Perkinsozoa</taxon>
        <taxon>Perkinsea</taxon>
        <taxon>Perkinsida</taxon>
        <taxon>Perkinsidae</taxon>
        <taxon>Perkinsus</taxon>
    </lineage>
</organism>
<comment type="caution">
    <text evidence="3">The sequence shown here is derived from an EMBL/GenBank/DDBJ whole genome shotgun (WGS) entry which is preliminary data.</text>
</comment>
<evidence type="ECO:0000259" key="2">
    <source>
        <dbReference type="PROSITE" id="PS51186"/>
    </source>
</evidence>
<keyword evidence="4" id="KW-1185">Reference proteome</keyword>